<feature type="transmembrane region" description="Helical" evidence="1">
    <location>
        <begin position="250"/>
        <end position="270"/>
    </location>
</feature>
<accession>A0A9P4LJG5</accession>
<dbReference type="AlphaFoldDB" id="A0A9P4LJG5"/>
<keyword evidence="1" id="KW-0812">Transmembrane</keyword>
<comment type="caution">
    <text evidence="2">The sequence shown here is derived from an EMBL/GenBank/DDBJ whole genome shotgun (WGS) entry which is preliminary data.</text>
</comment>
<evidence type="ECO:0000256" key="1">
    <source>
        <dbReference type="SAM" id="Phobius"/>
    </source>
</evidence>
<dbReference type="OrthoDB" id="5314997at2759"/>
<sequence length="313" mass="35277">MSPDPRNDQSHYAEDVFRFLDLPTELRCMVYELIDHEAQNISIHLSSSDLFGEDLTKSIVLTSNGLPVALLATCRLVRIEAQPFFKPKPEASRTTERFRITAGSKCGSVLMKRRNNLMDVVKNRRKAHNLGASFQLPEWCSLGTLDEPDEVHTASAEYEHIDGFTKKCTWFLPFLAGFGVAGPILLSEDRWKLGYEPFFVDRQMLIQILYDNLNDKSNVLTTKGVIPVPKRHHVDLYHDERAAAPLNTSLLRYLTYAVFVCLLGIAYWAMDPPFDLPSPTTFLGVEPKSCATGHSQIDGIPRFIILTFADSIG</sequence>
<evidence type="ECO:0000313" key="2">
    <source>
        <dbReference type="EMBL" id="KAF2026054.1"/>
    </source>
</evidence>
<name>A0A9P4LJG5_9PLEO</name>
<keyword evidence="1" id="KW-0472">Membrane</keyword>
<proteinExistence type="predicted"/>
<dbReference type="Proteomes" id="UP000799777">
    <property type="component" value="Unassembled WGS sequence"/>
</dbReference>
<reference evidence="2" key="1">
    <citation type="journal article" date="2020" name="Stud. Mycol.">
        <title>101 Dothideomycetes genomes: a test case for predicting lifestyles and emergence of pathogens.</title>
        <authorList>
            <person name="Haridas S."/>
            <person name="Albert R."/>
            <person name="Binder M."/>
            <person name="Bloem J."/>
            <person name="Labutti K."/>
            <person name="Salamov A."/>
            <person name="Andreopoulos B."/>
            <person name="Baker S."/>
            <person name="Barry K."/>
            <person name="Bills G."/>
            <person name="Bluhm B."/>
            <person name="Cannon C."/>
            <person name="Castanera R."/>
            <person name="Culley D."/>
            <person name="Daum C."/>
            <person name="Ezra D."/>
            <person name="Gonzalez J."/>
            <person name="Henrissat B."/>
            <person name="Kuo A."/>
            <person name="Liang C."/>
            <person name="Lipzen A."/>
            <person name="Lutzoni F."/>
            <person name="Magnuson J."/>
            <person name="Mondo S."/>
            <person name="Nolan M."/>
            <person name="Ohm R."/>
            <person name="Pangilinan J."/>
            <person name="Park H.-J."/>
            <person name="Ramirez L."/>
            <person name="Alfaro M."/>
            <person name="Sun H."/>
            <person name="Tritt A."/>
            <person name="Yoshinaga Y."/>
            <person name="Zwiers L.-H."/>
            <person name="Turgeon B."/>
            <person name="Goodwin S."/>
            <person name="Spatafora J."/>
            <person name="Crous P."/>
            <person name="Grigoriev I."/>
        </authorList>
    </citation>
    <scope>NUCLEOTIDE SEQUENCE</scope>
    <source>
        <strain evidence="2">CBS 110217</strain>
    </source>
</reference>
<keyword evidence="1" id="KW-1133">Transmembrane helix</keyword>
<organism evidence="2 3">
    <name type="scientific">Setomelanomma holmii</name>
    <dbReference type="NCBI Taxonomy" id="210430"/>
    <lineage>
        <taxon>Eukaryota</taxon>
        <taxon>Fungi</taxon>
        <taxon>Dikarya</taxon>
        <taxon>Ascomycota</taxon>
        <taxon>Pezizomycotina</taxon>
        <taxon>Dothideomycetes</taxon>
        <taxon>Pleosporomycetidae</taxon>
        <taxon>Pleosporales</taxon>
        <taxon>Pleosporineae</taxon>
        <taxon>Phaeosphaeriaceae</taxon>
        <taxon>Setomelanomma</taxon>
    </lineage>
</organism>
<gene>
    <name evidence="2" type="ORF">EK21DRAFT_116161</name>
</gene>
<keyword evidence="3" id="KW-1185">Reference proteome</keyword>
<protein>
    <submittedName>
        <fullName evidence="2">Uncharacterized protein</fullName>
    </submittedName>
</protein>
<evidence type="ECO:0000313" key="3">
    <source>
        <dbReference type="Proteomes" id="UP000799777"/>
    </source>
</evidence>
<dbReference type="EMBL" id="ML978250">
    <property type="protein sequence ID" value="KAF2026054.1"/>
    <property type="molecule type" value="Genomic_DNA"/>
</dbReference>